<dbReference type="AlphaFoldDB" id="I5B6J2"/>
<dbReference type="OrthoDB" id="9795501at2"/>
<dbReference type="PANTHER" id="PTHR43245">
    <property type="entry name" value="BIFUNCTIONAL POLYMYXIN RESISTANCE PROTEIN ARNA"/>
    <property type="match status" value="1"/>
</dbReference>
<dbReference type="SUPFAM" id="SSF51735">
    <property type="entry name" value="NAD(P)-binding Rossmann-fold domains"/>
    <property type="match status" value="1"/>
</dbReference>
<organism evidence="2 3">
    <name type="scientific">Desulfobacter postgatei 2ac9</name>
    <dbReference type="NCBI Taxonomy" id="879212"/>
    <lineage>
        <taxon>Bacteria</taxon>
        <taxon>Pseudomonadati</taxon>
        <taxon>Thermodesulfobacteriota</taxon>
        <taxon>Desulfobacteria</taxon>
        <taxon>Desulfobacterales</taxon>
        <taxon>Desulfobacteraceae</taxon>
        <taxon>Desulfobacter</taxon>
    </lineage>
</organism>
<protein>
    <submittedName>
        <fullName evidence="2">Nucleoside-diphosphate-sugar epimerase</fullName>
    </submittedName>
</protein>
<reference evidence="2 3" key="1">
    <citation type="submission" date="2011-09" db="EMBL/GenBank/DDBJ databases">
        <authorList>
            <consortium name="US DOE Joint Genome Institute (JGI-PGF)"/>
            <person name="Lucas S."/>
            <person name="Han J."/>
            <person name="Lapidus A."/>
            <person name="Cheng J.-F."/>
            <person name="Goodwin L."/>
            <person name="Pitluck S."/>
            <person name="Peters L."/>
            <person name="Land M.L."/>
            <person name="Hauser L."/>
            <person name="Orellana R."/>
            <person name="Lovley D."/>
            <person name="Woyke T.J."/>
        </authorList>
    </citation>
    <scope>NUCLEOTIDE SEQUENCE [LARGE SCALE GENOMIC DNA]</scope>
    <source>
        <strain evidence="2 3">2ac9</strain>
    </source>
</reference>
<evidence type="ECO:0000313" key="2">
    <source>
        <dbReference type="EMBL" id="EIM65105.1"/>
    </source>
</evidence>
<evidence type="ECO:0000259" key="1">
    <source>
        <dbReference type="Pfam" id="PF01370"/>
    </source>
</evidence>
<dbReference type="Gene3D" id="3.40.50.720">
    <property type="entry name" value="NAD(P)-binding Rossmann-like Domain"/>
    <property type="match status" value="1"/>
</dbReference>
<dbReference type="InterPro" id="IPR050177">
    <property type="entry name" value="Lipid_A_modif_metabolic_enz"/>
</dbReference>
<dbReference type="InterPro" id="IPR036291">
    <property type="entry name" value="NAD(P)-bd_dom_sf"/>
</dbReference>
<dbReference type="STRING" id="879212.DespoDRAFT_03330"/>
<dbReference type="HOGENOM" id="CLU_007383_1_0_7"/>
<sequence length="348" mass="38412">MRILITGNMGYIGPILTATLRSSFPDAEIWGFDNGYFAHCLTNAAHFPECIIDHQIFGDMRQFPFEILKDVDAVVHLGAISNDPMGNKYEAVTNAINDQASRAIAREAKAQCVKTFVFASSCSMYGQTTGDARKETDTLNPLTAYARSKVAMEEELKGLSDSDFVVTSLRFATACGMSPRLRLDLVLNDFVAGAITSGEITVLSDGSPWRPLVHVKDMCRAIVWALNRESKGIGPFLAVNIGSDTWNYQVKELAYAVAESVSGTTVSINKNAQPDKRSYKVDFSLFRELAPDHQPQVTLEAAIAELKDGLEAMNFADPNFRQSNLMRLKMLETHIQNGSLNANLQWQI</sequence>
<name>I5B6J2_9BACT</name>
<dbReference type="CDD" id="cd08946">
    <property type="entry name" value="SDR_e"/>
    <property type="match status" value="1"/>
</dbReference>
<dbReference type="Proteomes" id="UP000005778">
    <property type="component" value="Chromosome"/>
</dbReference>
<dbReference type="RefSeq" id="WP_004074945.1">
    <property type="nucleotide sequence ID" value="NZ_CM001488.1"/>
</dbReference>
<dbReference type="Pfam" id="PF01370">
    <property type="entry name" value="Epimerase"/>
    <property type="match status" value="1"/>
</dbReference>
<dbReference type="eggNOG" id="COG0451">
    <property type="taxonomic scope" value="Bacteria"/>
</dbReference>
<feature type="domain" description="NAD-dependent epimerase/dehydratase" evidence="1">
    <location>
        <begin position="3"/>
        <end position="242"/>
    </location>
</feature>
<accession>I5B6J2</accession>
<gene>
    <name evidence="2" type="ORF">DespoDRAFT_03330</name>
</gene>
<evidence type="ECO:0000313" key="3">
    <source>
        <dbReference type="Proteomes" id="UP000005778"/>
    </source>
</evidence>
<dbReference type="EMBL" id="CM001488">
    <property type="protein sequence ID" value="EIM65105.1"/>
    <property type="molecule type" value="Genomic_DNA"/>
</dbReference>
<keyword evidence="3" id="KW-1185">Reference proteome</keyword>
<reference evidence="2 3" key="2">
    <citation type="submission" date="2012-02" db="EMBL/GenBank/DDBJ databases">
        <title>Improved High-Quality Draft sequence of Desulfobacter postgatei 2ac9.</title>
        <authorList>
            <consortium name="US DOE Joint Genome Institute"/>
            <person name="Lucas S."/>
            <person name="Han J."/>
            <person name="Lapidus A."/>
            <person name="Cheng J.-F."/>
            <person name="Goodwin L."/>
            <person name="Pitluck S."/>
            <person name="Peters L."/>
            <person name="Ovchinnikova G."/>
            <person name="Held B."/>
            <person name="Detter J.C."/>
            <person name="Han C."/>
            <person name="Tapia R."/>
            <person name="Land M."/>
            <person name="Hauser L."/>
            <person name="Kyrpides N."/>
            <person name="Ivanova N."/>
            <person name="Pagani I."/>
            <person name="Orellana R."/>
            <person name="Lovley D."/>
            <person name="Woyke T."/>
        </authorList>
    </citation>
    <scope>NUCLEOTIDE SEQUENCE [LARGE SCALE GENOMIC DNA]</scope>
    <source>
        <strain evidence="2 3">2ac9</strain>
    </source>
</reference>
<dbReference type="InterPro" id="IPR001509">
    <property type="entry name" value="Epimerase_deHydtase"/>
</dbReference>
<proteinExistence type="predicted"/>
<dbReference type="PANTHER" id="PTHR43245:SF23">
    <property type="entry name" value="NAD(P)-BINDING DOMAIN-CONTAINING PROTEIN"/>
    <property type="match status" value="1"/>
</dbReference>